<dbReference type="GO" id="GO:0008168">
    <property type="term" value="F:methyltransferase activity"/>
    <property type="evidence" value="ECO:0007669"/>
    <property type="project" value="UniProtKB-KW"/>
</dbReference>
<dbReference type="InterPro" id="IPR036986">
    <property type="entry name" value="S4_RNA-bd_sf"/>
</dbReference>
<dbReference type="SMART" id="SM00363">
    <property type="entry name" value="S4"/>
    <property type="match status" value="1"/>
</dbReference>
<evidence type="ECO:0000313" key="5">
    <source>
        <dbReference type="EMBL" id="SFM20843.1"/>
    </source>
</evidence>
<evidence type="ECO:0000313" key="6">
    <source>
        <dbReference type="Proteomes" id="UP000198535"/>
    </source>
</evidence>
<keyword evidence="1 3" id="KW-0694">RNA-binding</keyword>
<dbReference type="GO" id="GO:0032259">
    <property type="term" value="P:methylation"/>
    <property type="evidence" value="ECO:0007669"/>
    <property type="project" value="UniProtKB-KW"/>
</dbReference>
<protein>
    <submittedName>
        <fullName evidence="5">23S rRNA (Cytidine1920-2'-O)/16S rRNA (Cytidine1409-2'-O)-methyltransferase</fullName>
    </submittedName>
</protein>
<dbReference type="STRING" id="487685.SAMN04488696_0357"/>
<feature type="domain" description="RNA-binding S4" evidence="4">
    <location>
        <begin position="1"/>
        <end position="64"/>
    </location>
</feature>
<sequence>MRLDAYLVEMGLFKSRGRAKTAILNGSVRVDGNVIKKPSRDISADSDVDVDEGLDMPRGYFKLKRIQDETGMIAEGDRVLDLGSSAGGFLMMASEVAGSVKGVEFSRDFDTELEKVVQEKDNVSVMFGDVFKIPLEEMAPEPVDVILSDMTLEPMDSLAALERVLPLLKDNGKLLQVIKMGKEKNSKPILAKVGSMGLKVLNVLDSDRQEIYIIAQKTSQPGSD</sequence>
<dbReference type="Gene3D" id="3.10.290.10">
    <property type="entry name" value="RNA-binding S4 domain"/>
    <property type="match status" value="1"/>
</dbReference>
<dbReference type="Pfam" id="PF01728">
    <property type="entry name" value="FtsJ"/>
    <property type="match status" value="1"/>
</dbReference>
<dbReference type="RefSeq" id="WP_091932363.1">
    <property type="nucleotide sequence ID" value="NZ_FOUJ01000001.1"/>
</dbReference>
<dbReference type="InterPro" id="IPR002877">
    <property type="entry name" value="RNA_MeTrfase_FtsJ_dom"/>
</dbReference>
<keyword evidence="5" id="KW-0489">Methyltransferase</keyword>
<keyword evidence="6" id="KW-1185">Reference proteome</keyword>
<dbReference type="PANTHER" id="PTHR32319">
    <property type="entry name" value="BACTERIAL HEMOLYSIN-LIKE PROTEIN"/>
    <property type="match status" value="1"/>
</dbReference>
<dbReference type="OrthoDB" id="134864at2157"/>
<dbReference type="PANTHER" id="PTHR32319:SF0">
    <property type="entry name" value="BACTERIAL HEMOLYSIN-LIKE PROTEIN"/>
    <property type="match status" value="1"/>
</dbReference>
<proteinExistence type="inferred from homology"/>
<comment type="similarity">
    <text evidence="2">Belongs to the TlyA family.</text>
</comment>
<dbReference type="SUPFAM" id="SSF55174">
    <property type="entry name" value="Alpha-L RNA-binding motif"/>
    <property type="match status" value="1"/>
</dbReference>
<dbReference type="Pfam" id="PF01479">
    <property type="entry name" value="S4"/>
    <property type="match status" value="1"/>
</dbReference>
<evidence type="ECO:0000259" key="4">
    <source>
        <dbReference type="SMART" id="SM00363"/>
    </source>
</evidence>
<dbReference type="SUPFAM" id="SSF53335">
    <property type="entry name" value="S-adenosyl-L-methionine-dependent methyltransferases"/>
    <property type="match status" value="1"/>
</dbReference>
<dbReference type="InterPro" id="IPR047048">
    <property type="entry name" value="TlyA"/>
</dbReference>
<dbReference type="InterPro" id="IPR002942">
    <property type="entry name" value="S4_RNA-bd"/>
</dbReference>
<dbReference type="Proteomes" id="UP000198535">
    <property type="component" value="Unassembled WGS sequence"/>
</dbReference>
<accession>A0A1I4P0D7</accession>
<evidence type="ECO:0000256" key="2">
    <source>
        <dbReference type="ARBA" id="ARBA00029460"/>
    </source>
</evidence>
<dbReference type="EMBL" id="FOUJ01000001">
    <property type="protein sequence ID" value="SFM20843.1"/>
    <property type="molecule type" value="Genomic_DNA"/>
</dbReference>
<evidence type="ECO:0000256" key="1">
    <source>
        <dbReference type="ARBA" id="ARBA00022884"/>
    </source>
</evidence>
<reference evidence="6" key="1">
    <citation type="submission" date="2016-10" db="EMBL/GenBank/DDBJ databases">
        <authorList>
            <person name="Varghese N."/>
            <person name="Submissions S."/>
        </authorList>
    </citation>
    <scope>NUCLEOTIDE SEQUENCE [LARGE SCALE GENOMIC DNA]</scope>
    <source>
        <strain evidence="6">Mob M</strain>
    </source>
</reference>
<dbReference type="PROSITE" id="PS50889">
    <property type="entry name" value="S4"/>
    <property type="match status" value="1"/>
</dbReference>
<keyword evidence="5" id="KW-0808">Transferase</keyword>
<dbReference type="AlphaFoldDB" id="A0A1I4P0D7"/>
<organism evidence="5 6">
    <name type="scientific">Methanolobus profundi</name>
    <dbReference type="NCBI Taxonomy" id="487685"/>
    <lineage>
        <taxon>Archaea</taxon>
        <taxon>Methanobacteriati</taxon>
        <taxon>Methanobacteriota</taxon>
        <taxon>Stenosarchaea group</taxon>
        <taxon>Methanomicrobia</taxon>
        <taxon>Methanosarcinales</taxon>
        <taxon>Methanosarcinaceae</taxon>
        <taxon>Methanolobus</taxon>
    </lineage>
</organism>
<dbReference type="Gene3D" id="3.40.50.150">
    <property type="entry name" value="Vaccinia Virus protein VP39"/>
    <property type="match status" value="1"/>
</dbReference>
<evidence type="ECO:0000256" key="3">
    <source>
        <dbReference type="PROSITE-ProRule" id="PRU00182"/>
    </source>
</evidence>
<name>A0A1I4P0D7_9EURY</name>
<dbReference type="InterPro" id="IPR029063">
    <property type="entry name" value="SAM-dependent_MTases_sf"/>
</dbReference>
<dbReference type="CDD" id="cd00165">
    <property type="entry name" value="S4"/>
    <property type="match status" value="1"/>
</dbReference>
<dbReference type="CDD" id="cd02440">
    <property type="entry name" value="AdoMet_MTases"/>
    <property type="match status" value="1"/>
</dbReference>
<gene>
    <name evidence="5" type="ORF">SAMN04488696_0357</name>
</gene>
<dbReference type="GO" id="GO:0003723">
    <property type="term" value="F:RNA binding"/>
    <property type="evidence" value="ECO:0007669"/>
    <property type="project" value="UniProtKB-KW"/>
</dbReference>